<gene>
    <name evidence="1" type="ORF">NIES2119_00015</name>
</gene>
<evidence type="ECO:0000313" key="1">
    <source>
        <dbReference type="EMBL" id="OKH40744.1"/>
    </source>
</evidence>
<reference evidence="1 2" key="1">
    <citation type="submission" date="2016-11" db="EMBL/GenBank/DDBJ databases">
        <title>Draft Genome Sequences of Nine Cyanobacterial Strains from Diverse Habitats.</title>
        <authorList>
            <person name="Zhu T."/>
            <person name="Hou S."/>
            <person name="Lu X."/>
            <person name="Hess W.R."/>
        </authorList>
    </citation>
    <scope>NUCLEOTIDE SEQUENCE [LARGE SCALE GENOMIC DNA]</scope>
    <source>
        <strain evidence="1 2">IAM M-71</strain>
    </source>
</reference>
<protein>
    <submittedName>
        <fullName evidence="1">Uncharacterized protein</fullName>
    </submittedName>
</protein>
<dbReference type="Proteomes" id="UP000185860">
    <property type="component" value="Unassembled WGS sequence"/>
</dbReference>
<accession>A0A1U7ITD5</accession>
<proteinExistence type="predicted"/>
<evidence type="ECO:0000313" key="2">
    <source>
        <dbReference type="Proteomes" id="UP000185860"/>
    </source>
</evidence>
<sequence length="78" mass="8769">MRVLGNCVSPVADPSLKSEIYPQNWLLSVGRDTLMNGVNILEKQHPSKTSDRQMCDVDFYAAKLGVKFWAPNEKPSVF</sequence>
<dbReference type="STRING" id="454136.NIES2119_00015"/>
<dbReference type="AlphaFoldDB" id="A0A1U7ITD5"/>
<organism evidence="1 2">
    <name type="scientific">[Phormidium ambiguum] IAM M-71</name>
    <dbReference type="NCBI Taxonomy" id="454136"/>
    <lineage>
        <taxon>Bacteria</taxon>
        <taxon>Bacillati</taxon>
        <taxon>Cyanobacteriota</taxon>
        <taxon>Cyanophyceae</taxon>
        <taxon>Oscillatoriophycideae</taxon>
        <taxon>Aerosakkonematales</taxon>
        <taxon>Aerosakkonemataceae</taxon>
        <taxon>Floridanema</taxon>
    </lineage>
</organism>
<dbReference type="EMBL" id="MRCE01000001">
    <property type="protein sequence ID" value="OKH40744.1"/>
    <property type="molecule type" value="Genomic_DNA"/>
</dbReference>
<name>A0A1U7ITD5_9CYAN</name>
<comment type="caution">
    <text evidence="1">The sequence shown here is derived from an EMBL/GenBank/DDBJ whole genome shotgun (WGS) entry which is preliminary data.</text>
</comment>